<proteinExistence type="predicted"/>
<comment type="caution">
    <text evidence="1">The sequence shown here is derived from an EMBL/GenBank/DDBJ whole genome shotgun (WGS) entry which is preliminary data.</text>
</comment>
<dbReference type="EMBL" id="JAPPUY010000003">
    <property type="protein sequence ID" value="MCY4745672.1"/>
    <property type="molecule type" value="Genomic_DNA"/>
</dbReference>
<evidence type="ECO:0000313" key="2">
    <source>
        <dbReference type="Proteomes" id="UP001076464"/>
    </source>
</evidence>
<organism evidence="1 2">
    <name type="scientific">Roseateles hydrophilus</name>
    <dbReference type="NCBI Taxonomy" id="2975054"/>
    <lineage>
        <taxon>Bacteria</taxon>
        <taxon>Pseudomonadati</taxon>
        <taxon>Pseudomonadota</taxon>
        <taxon>Betaproteobacteria</taxon>
        <taxon>Burkholderiales</taxon>
        <taxon>Sphaerotilaceae</taxon>
        <taxon>Roseateles</taxon>
    </lineage>
</organism>
<evidence type="ECO:0000313" key="1">
    <source>
        <dbReference type="EMBL" id="MCY4745672.1"/>
    </source>
</evidence>
<dbReference type="Proteomes" id="UP001076464">
    <property type="component" value="Unassembled WGS sequence"/>
</dbReference>
<sequence length="118" mass="13061">MADVDVGKMSYAELVSLRAKLEQEIAGKRDEELKVLADGYAKKLQAAAFSVEEGIKALLPYTEAKQRGTTNASTSNVRVLYRDPANPANTWSGRGQPARWLAQYVAAGRQREEFRVES</sequence>
<gene>
    <name evidence="1" type="ORF">NYO99_11870</name>
</gene>
<protein>
    <submittedName>
        <fullName evidence="1">H-NS histone family protein</fullName>
    </submittedName>
</protein>
<name>A0ACC6CB37_9BURK</name>
<reference evidence="1" key="1">
    <citation type="submission" date="2022-08" db="EMBL/GenBank/DDBJ databases">
        <title>Genome sequencing of Pelomonas sp. UHG3.</title>
        <authorList>
            <person name="So Y."/>
        </authorList>
    </citation>
    <scope>NUCLEOTIDE SEQUENCE</scope>
    <source>
        <strain evidence="1">UHG3</strain>
    </source>
</reference>
<accession>A0ACC6CB37</accession>
<keyword evidence="2" id="KW-1185">Reference proteome</keyword>